<dbReference type="Pfam" id="PF00441">
    <property type="entry name" value="Acyl-CoA_dh_1"/>
    <property type="match status" value="1"/>
</dbReference>
<dbReference type="InterPro" id="IPR037069">
    <property type="entry name" value="AcylCoA_DH/ox_N_sf"/>
</dbReference>
<evidence type="ECO:0000256" key="6">
    <source>
        <dbReference type="RuleBase" id="RU362125"/>
    </source>
</evidence>
<name>A0A1I3NNM7_9EURY</name>
<dbReference type="Proteomes" id="UP000182829">
    <property type="component" value="Unassembled WGS sequence"/>
</dbReference>
<dbReference type="Pfam" id="PF02771">
    <property type="entry name" value="Acyl-CoA_dh_N"/>
    <property type="match status" value="1"/>
</dbReference>
<dbReference type="Gene3D" id="2.40.110.10">
    <property type="entry name" value="Butyryl-CoA Dehydrogenase, subunit A, domain 2"/>
    <property type="match status" value="1"/>
</dbReference>
<evidence type="ECO:0000256" key="1">
    <source>
        <dbReference type="ARBA" id="ARBA00001974"/>
    </source>
</evidence>
<dbReference type="FunFam" id="2.40.110.10:FF:000001">
    <property type="entry name" value="Acyl-CoA dehydrogenase, mitochondrial"/>
    <property type="match status" value="1"/>
</dbReference>
<feature type="domain" description="Acyl-CoA dehydrogenase/oxidase N-terminal" evidence="9">
    <location>
        <begin position="4"/>
        <end position="114"/>
    </location>
</feature>
<dbReference type="PANTHER" id="PTHR43884">
    <property type="entry name" value="ACYL-COA DEHYDROGENASE"/>
    <property type="match status" value="1"/>
</dbReference>
<dbReference type="InterPro" id="IPR046373">
    <property type="entry name" value="Acyl-CoA_Oxase/DH_mid-dom_sf"/>
</dbReference>
<dbReference type="InterPro" id="IPR009075">
    <property type="entry name" value="AcylCo_DH/oxidase_C"/>
</dbReference>
<evidence type="ECO:0000256" key="2">
    <source>
        <dbReference type="ARBA" id="ARBA00009347"/>
    </source>
</evidence>
<keyword evidence="3 6" id="KW-0285">Flavoprotein</keyword>
<dbReference type="InterPro" id="IPR009100">
    <property type="entry name" value="AcylCoA_DH/oxidase_NM_dom_sf"/>
</dbReference>
<dbReference type="InterPro" id="IPR036250">
    <property type="entry name" value="AcylCo_DH-like_C"/>
</dbReference>
<accession>A0A1I3NNM7</accession>
<evidence type="ECO:0000256" key="4">
    <source>
        <dbReference type="ARBA" id="ARBA00022827"/>
    </source>
</evidence>
<evidence type="ECO:0000259" key="9">
    <source>
        <dbReference type="Pfam" id="PF02771"/>
    </source>
</evidence>
<comment type="cofactor">
    <cofactor evidence="1 6">
        <name>FAD</name>
        <dbReference type="ChEBI" id="CHEBI:57692"/>
    </cofactor>
</comment>
<dbReference type="PROSITE" id="PS00073">
    <property type="entry name" value="ACYL_COA_DH_2"/>
    <property type="match status" value="1"/>
</dbReference>
<dbReference type="SUPFAM" id="SSF47203">
    <property type="entry name" value="Acyl-CoA dehydrogenase C-terminal domain-like"/>
    <property type="match status" value="1"/>
</dbReference>
<dbReference type="PIRSF" id="PIRSF016578">
    <property type="entry name" value="HsaA"/>
    <property type="match status" value="1"/>
</dbReference>
<dbReference type="GeneID" id="14208745"/>
<dbReference type="InterPro" id="IPR013786">
    <property type="entry name" value="AcylCoA_DH/ox_N"/>
</dbReference>
<dbReference type="RefSeq" id="WP_005578664.1">
    <property type="nucleotide sequence ID" value="NZ_FORO01000014.1"/>
</dbReference>
<evidence type="ECO:0000256" key="3">
    <source>
        <dbReference type="ARBA" id="ARBA00022630"/>
    </source>
</evidence>
<dbReference type="OrthoDB" id="275197at2157"/>
<dbReference type="Gene3D" id="1.10.540.10">
    <property type="entry name" value="Acyl-CoA dehydrogenase/oxidase, N-terminal domain"/>
    <property type="match status" value="1"/>
</dbReference>
<dbReference type="GO" id="GO:0050660">
    <property type="term" value="F:flavin adenine dinucleotide binding"/>
    <property type="evidence" value="ECO:0007669"/>
    <property type="project" value="InterPro"/>
</dbReference>
<dbReference type="InterPro" id="IPR006091">
    <property type="entry name" value="Acyl-CoA_Oxase/DH_mid-dom"/>
</dbReference>
<reference evidence="10 11" key="1">
    <citation type="submission" date="2016-10" db="EMBL/GenBank/DDBJ databases">
        <authorList>
            <person name="de Groot N.N."/>
        </authorList>
    </citation>
    <scope>NUCLEOTIDE SEQUENCE [LARGE SCALE GENOMIC DNA]</scope>
    <source>
        <strain evidence="10 11">SP2</strain>
    </source>
</reference>
<organism evidence="10 11">
    <name type="scientific">Natronobacterium gregoryi</name>
    <dbReference type="NCBI Taxonomy" id="44930"/>
    <lineage>
        <taxon>Archaea</taxon>
        <taxon>Methanobacteriati</taxon>
        <taxon>Methanobacteriota</taxon>
        <taxon>Stenosarchaea group</taxon>
        <taxon>Halobacteria</taxon>
        <taxon>Halobacteriales</taxon>
        <taxon>Natrialbaceae</taxon>
        <taxon>Natronobacterium</taxon>
    </lineage>
</organism>
<proteinExistence type="inferred from homology"/>
<feature type="domain" description="Acyl-CoA dehydrogenase/oxidase C-terminal" evidence="7">
    <location>
        <begin position="227"/>
        <end position="374"/>
    </location>
</feature>
<protein>
    <submittedName>
        <fullName evidence="10">Acyl-CoA dehydrogenase</fullName>
    </submittedName>
</protein>
<keyword evidence="5 6" id="KW-0560">Oxidoreductase</keyword>
<evidence type="ECO:0000313" key="10">
    <source>
        <dbReference type="EMBL" id="SFJ10782.1"/>
    </source>
</evidence>
<dbReference type="Gene3D" id="1.20.140.10">
    <property type="entry name" value="Butyryl-CoA Dehydrogenase, subunit A, domain 3"/>
    <property type="match status" value="1"/>
</dbReference>
<keyword evidence="4 6" id="KW-0274">FAD</keyword>
<evidence type="ECO:0000256" key="5">
    <source>
        <dbReference type="ARBA" id="ARBA00023002"/>
    </source>
</evidence>
<evidence type="ECO:0000259" key="7">
    <source>
        <dbReference type="Pfam" id="PF00441"/>
    </source>
</evidence>
<dbReference type="InterPro" id="IPR006089">
    <property type="entry name" value="Acyl-CoA_DH_CS"/>
</dbReference>
<dbReference type="AlphaFoldDB" id="A0A1I3NNM7"/>
<dbReference type="EMBL" id="FORO01000014">
    <property type="protein sequence ID" value="SFJ10782.1"/>
    <property type="molecule type" value="Genomic_DNA"/>
</dbReference>
<dbReference type="PANTHER" id="PTHR43884:SF12">
    <property type="entry name" value="ISOVALERYL-COA DEHYDROGENASE, MITOCHONDRIAL-RELATED"/>
    <property type="match status" value="1"/>
</dbReference>
<comment type="similarity">
    <text evidence="2 6">Belongs to the acyl-CoA dehydrogenase family.</text>
</comment>
<dbReference type="FunFam" id="1.10.540.10:FF:000002">
    <property type="entry name" value="Acyl-CoA dehydrogenase FadE19"/>
    <property type="match status" value="1"/>
</dbReference>
<dbReference type="OMA" id="LYREAPM"/>
<dbReference type="Pfam" id="PF02770">
    <property type="entry name" value="Acyl-CoA_dh_M"/>
    <property type="match status" value="1"/>
</dbReference>
<dbReference type="GO" id="GO:0003995">
    <property type="term" value="F:acyl-CoA dehydrogenase activity"/>
    <property type="evidence" value="ECO:0007669"/>
    <property type="project" value="InterPro"/>
</dbReference>
<evidence type="ECO:0000259" key="8">
    <source>
        <dbReference type="Pfam" id="PF02770"/>
    </source>
</evidence>
<dbReference type="SUPFAM" id="SSF56645">
    <property type="entry name" value="Acyl-CoA dehydrogenase NM domain-like"/>
    <property type="match status" value="1"/>
</dbReference>
<gene>
    <name evidence="10" type="ORF">SAMN05443661_11453</name>
</gene>
<evidence type="ECO:0000313" key="11">
    <source>
        <dbReference type="Proteomes" id="UP000182829"/>
    </source>
</evidence>
<feature type="domain" description="Acyl-CoA oxidase/dehydrogenase middle" evidence="8">
    <location>
        <begin position="119"/>
        <end position="215"/>
    </location>
</feature>
<dbReference type="FunFam" id="1.20.140.10:FF:000004">
    <property type="entry name" value="Acyl-CoA dehydrogenase FadE25"/>
    <property type="match status" value="1"/>
</dbReference>
<sequence>MELTDEQELVRDTVREFVANEVGEDVRELDDRQEFPEDIWDGLAELDFTGMTVPEEYGGLDVDEVTYSIVNEELAYGHLAVATALSVHCLATSCIRQFGSEEHKAKWLPEMVDGRPVGAFALSEPHAGSNPAEMNTEARLDEDAGEYVVNGKKQWITNGERAGVVILFAKTDRDDPDTVTQFLVPKDVEGLEVGKKEDKLGLRASDTTTLLFDDVRIPAENRLTEVGKGLKAAFSILTGGRIAIASQAVGVAQAALDAAVAYANEREQFDQPIIEHQSIGQKLADMQTNVQASRLLTRDAARKNEDGVDPMSAAMAKYFASETAVDVANEAVQVHGGYGYTKDFPVERYYRDAKITTIYEGTSEIQKKIIARHLTE</sequence>